<dbReference type="AlphaFoldDB" id="A0A9D4PRK4"/>
<dbReference type="Proteomes" id="UP000821837">
    <property type="component" value="Chromosome 5"/>
</dbReference>
<gene>
    <name evidence="2" type="ORF">HPB52_011923</name>
</gene>
<feature type="region of interest" description="Disordered" evidence="1">
    <location>
        <begin position="43"/>
        <end position="87"/>
    </location>
</feature>
<dbReference type="EMBL" id="JABSTV010001251">
    <property type="protein sequence ID" value="KAH7951735.1"/>
    <property type="molecule type" value="Genomic_DNA"/>
</dbReference>
<evidence type="ECO:0000256" key="1">
    <source>
        <dbReference type="SAM" id="MobiDB-lite"/>
    </source>
</evidence>
<accession>A0A9D4PRK4</accession>
<protein>
    <submittedName>
        <fullName evidence="2">Uncharacterized protein</fullName>
    </submittedName>
</protein>
<evidence type="ECO:0000313" key="2">
    <source>
        <dbReference type="EMBL" id="KAH7951735.1"/>
    </source>
</evidence>
<reference evidence="2" key="2">
    <citation type="submission" date="2021-09" db="EMBL/GenBank/DDBJ databases">
        <authorList>
            <person name="Jia N."/>
            <person name="Wang J."/>
            <person name="Shi W."/>
            <person name="Du L."/>
            <person name="Sun Y."/>
            <person name="Zhan W."/>
            <person name="Jiang J."/>
            <person name="Wang Q."/>
            <person name="Zhang B."/>
            <person name="Ji P."/>
            <person name="Sakyi L.B."/>
            <person name="Cui X."/>
            <person name="Yuan T."/>
            <person name="Jiang B."/>
            <person name="Yang W."/>
            <person name="Lam T.T.-Y."/>
            <person name="Chang Q."/>
            <person name="Ding S."/>
            <person name="Wang X."/>
            <person name="Zhu J."/>
            <person name="Ruan X."/>
            <person name="Zhao L."/>
            <person name="Wei J."/>
            <person name="Que T."/>
            <person name="Du C."/>
            <person name="Cheng J."/>
            <person name="Dai P."/>
            <person name="Han X."/>
            <person name="Huang E."/>
            <person name="Gao Y."/>
            <person name="Liu J."/>
            <person name="Shao H."/>
            <person name="Ye R."/>
            <person name="Li L."/>
            <person name="Wei W."/>
            <person name="Wang X."/>
            <person name="Wang C."/>
            <person name="Huo Q."/>
            <person name="Li W."/>
            <person name="Guo W."/>
            <person name="Chen H."/>
            <person name="Chen S."/>
            <person name="Zhou L."/>
            <person name="Zhou L."/>
            <person name="Ni X."/>
            <person name="Tian J."/>
            <person name="Zhou Y."/>
            <person name="Sheng Y."/>
            <person name="Liu T."/>
            <person name="Pan Y."/>
            <person name="Xia L."/>
            <person name="Li J."/>
            <person name="Zhao F."/>
            <person name="Cao W."/>
        </authorList>
    </citation>
    <scope>NUCLEOTIDE SEQUENCE</scope>
    <source>
        <strain evidence="2">Rsan-2018</strain>
        <tissue evidence="2">Larvae</tissue>
    </source>
</reference>
<reference evidence="2" key="1">
    <citation type="journal article" date="2020" name="Cell">
        <title>Large-Scale Comparative Analyses of Tick Genomes Elucidate Their Genetic Diversity and Vector Capacities.</title>
        <authorList>
            <consortium name="Tick Genome and Microbiome Consortium (TIGMIC)"/>
            <person name="Jia N."/>
            <person name="Wang J."/>
            <person name="Shi W."/>
            <person name="Du L."/>
            <person name="Sun Y."/>
            <person name="Zhan W."/>
            <person name="Jiang J.F."/>
            <person name="Wang Q."/>
            <person name="Zhang B."/>
            <person name="Ji P."/>
            <person name="Bell-Sakyi L."/>
            <person name="Cui X.M."/>
            <person name="Yuan T.T."/>
            <person name="Jiang B.G."/>
            <person name="Yang W.F."/>
            <person name="Lam T.T."/>
            <person name="Chang Q.C."/>
            <person name="Ding S.J."/>
            <person name="Wang X.J."/>
            <person name="Zhu J.G."/>
            <person name="Ruan X.D."/>
            <person name="Zhao L."/>
            <person name="Wei J.T."/>
            <person name="Ye R.Z."/>
            <person name="Que T.C."/>
            <person name="Du C.H."/>
            <person name="Zhou Y.H."/>
            <person name="Cheng J.X."/>
            <person name="Dai P.F."/>
            <person name="Guo W.B."/>
            <person name="Han X.H."/>
            <person name="Huang E.J."/>
            <person name="Li L.F."/>
            <person name="Wei W."/>
            <person name="Gao Y.C."/>
            <person name="Liu J.Z."/>
            <person name="Shao H.Z."/>
            <person name="Wang X."/>
            <person name="Wang C.C."/>
            <person name="Yang T.C."/>
            <person name="Huo Q.B."/>
            <person name="Li W."/>
            <person name="Chen H.Y."/>
            <person name="Chen S.E."/>
            <person name="Zhou L.G."/>
            <person name="Ni X.B."/>
            <person name="Tian J.H."/>
            <person name="Sheng Y."/>
            <person name="Liu T."/>
            <person name="Pan Y.S."/>
            <person name="Xia L.Y."/>
            <person name="Li J."/>
            <person name="Zhao F."/>
            <person name="Cao W.C."/>
        </authorList>
    </citation>
    <scope>NUCLEOTIDE SEQUENCE</scope>
    <source>
        <strain evidence="2">Rsan-2018</strain>
    </source>
</reference>
<name>A0A9D4PRK4_RHISA</name>
<keyword evidence="3" id="KW-1185">Reference proteome</keyword>
<sequence>MTVWDINVAGHVDRADGARSSSGDDALTWSDVNVREANICRRDPVERQRPRDLATTRLRPRRPADAEEPATPHLVLLAQEHQRRLDR</sequence>
<organism evidence="2 3">
    <name type="scientific">Rhipicephalus sanguineus</name>
    <name type="common">Brown dog tick</name>
    <name type="synonym">Ixodes sanguineus</name>
    <dbReference type="NCBI Taxonomy" id="34632"/>
    <lineage>
        <taxon>Eukaryota</taxon>
        <taxon>Metazoa</taxon>
        <taxon>Ecdysozoa</taxon>
        <taxon>Arthropoda</taxon>
        <taxon>Chelicerata</taxon>
        <taxon>Arachnida</taxon>
        <taxon>Acari</taxon>
        <taxon>Parasitiformes</taxon>
        <taxon>Ixodida</taxon>
        <taxon>Ixodoidea</taxon>
        <taxon>Ixodidae</taxon>
        <taxon>Rhipicephalinae</taxon>
        <taxon>Rhipicephalus</taxon>
        <taxon>Rhipicephalus</taxon>
    </lineage>
</organism>
<comment type="caution">
    <text evidence="2">The sequence shown here is derived from an EMBL/GenBank/DDBJ whole genome shotgun (WGS) entry which is preliminary data.</text>
</comment>
<evidence type="ECO:0000313" key="3">
    <source>
        <dbReference type="Proteomes" id="UP000821837"/>
    </source>
</evidence>
<proteinExistence type="predicted"/>
<feature type="compositionally biased region" description="Basic and acidic residues" evidence="1">
    <location>
        <begin position="43"/>
        <end position="54"/>
    </location>
</feature>